<sequence length="80" mass="8150">MGIERPTPPAAPSITTSHNPSPPLSSLSTPSLSLAHHESRTKLTPQAIGTHPSAPERILASSAACSITSQSLSTPSVAVE</sequence>
<protein>
    <submittedName>
        <fullName evidence="2">Uncharacterized protein</fullName>
    </submittedName>
</protein>
<comment type="caution">
    <text evidence="2">The sequence shown here is derived from an EMBL/GenBank/DDBJ whole genome shotgun (WGS) entry which is preliminary data.</text>
</comment>
<proteinExistence type="predicted"/>
<reference evidence="2 3" key="1">
    <citation type="journal article" date="2020" name="ISME J.">
        <title>Uncovering the hidden diversity of litter-decomposition mechanisms in mushroom-forming fungi.</title>
        <authorList>
            <person name="Floudas D."/>
            <person name="Bentzer J."/>
            <person name="Ahren D."/>
            <person name="Johansson T."/>
            <person name="Persson P."/>
            <person name="Tunlid A."/>
        </authorList>
    </citation>
    <scope>NUCLEOTIDE SEQUENCE [LARGE SCALE GENOMIC DNA]</scope>
    <source>
        <strain evidence="2 3">CBS 101986</strain>
    </source>
</reference>
<keyword evidence="3" id="KW-1185">Reference proteome</keyword>
<name>A0A8H5BQV3_9AGAR</name>
<dbReference type="Proteomes" id="UP000567179">
    <property type="component" value="Unassembled WGS sequence"/>
</dbReference>
<evidence type="ECO:0000313" key="3">
    <source>
        <dbReference type="Proteomes" id="UP000567179"/>
    </source>
</evidence>
<dbReference type="AlphaFoldDB" id="A0A8H5BQV3"/>
<feature type="compositionally biased region" description="Pro residues" evidence="1">
    <location>
        <begin position="1"/>
        <end position="11"/>
    </location>
</feature>
<feature type="region of interest" description="Disordered" evidence="1">
    <location>
        <begin position="1"/>
        <end position="53"/>
    </location>
</feature>
<evidence type="ECO:0000313" key="2">
    <source>
        <dbReference type="EMBL" id="KAF5327690.1"/>
    </source>
</evidence>
<organism evidence="2 3">
    <name type="scientific">Psilocybe cf. subviscida</name>
    <dbReference type="NCBI Taxonomy" id="2480587"/>
    <lineage>
        <taxon>Eukaryota</taxon>
        <taxon>Fungi</taxon>
        <taxon>Dikarya</taxon>
        <taxon>Basidiomycota</taxon>
        <taxon>Agaricomycotina</taxon>
        <taxon>Agaricomycetes</taxon>
        <taxon>Agaricomycetidae</taxon>
        <taxon>Agaricales</taxon>
        <taxon>Agaricineae</taxon>
        <taxon>Strophariaceae</taxon>
        <taxon>Psilocybe</taxon>
    </lineage>
</organism>
<gene>
    <name evidence="2" type="ORF">D9619_004306</name>
</gene>
<dbReference type="EMBL" id="JAACJJ010000014">
    <property type="protein sequence ID" value="KAF5327690.1"/>
    <property type="molecule type" value="Genomic_DNA"/>
</dbReference>
<evidence type="ECO:0000256" key="1">
    <source>
        <dbReference type="SAM" id="MobiDB-lite"/>
    </source>
</evidence>
<accession>A0A8H5BQV3</accession>
<feature type="compositionally biased region" description="Low complexity" evidence="1">
    <location>
        <begin position="24"/>
        <end position="34"/>
    </location>
</feature>